<gene>
    <name evidence="3" type="ORF">SAMN02983003_0492</name>
</gene>
<feature type="transmembrane region" description="Helical" evidence="1">
    <location>
        <begin position="119"/>
        <end position="143"/>
    </location>
</feature>
<proteinExistence type="predicted"/>
<evidence type="ECO:0000313" key="3">
    <source>
        <dbReference type="EMBL" id="SFZ81426.1"/>
    </source>
</evidence>
<protein>
    <submittedName>
        <fullName evidence="3">Tripartite tricarboxylate transporter TctB family protein</fullName>
    </submittedName>
</protein>
<keyword evidence="1" id="KW-0472">Membrane</keyword>
<sequence>MIKDYRLFWSALGLVALGGTFALLSLGYPLGTLHRMGPGFFPLVLGFILAGLGLVILLGAGTQTLGAAKVAWRPLGFISAAILAFGLLIGPFGLLPATFVAALLSAFADASSRPLPVVVYSAVLTAGVWAVFVLVLGIPFTAIRGVL</sequence>
<evidence type="ECO:0000256" key="1">
    <source>
        <dbReference type="SAM" id="Phobius"/>
    </source>
</evidence>
<evidence type="ECO:0000259" key="2">
    <source>
        <dbReference type="Pfam" id="PF07331"/>
    </source>
</evidence>
<keyword evidence="1" id="KW-0812">Transmembrane</keyword>
<name>A0A1K2HUW8_9HYPH</name>
<reference evidence="3 4" key="1">
    <citation type="submission" date="2016-11" db="EMBL/GenBank/DDBJ databases">
        <authorList>
            <person name="Jaros S."/>
            <person name="Januszkiewicz K."/>
            <person name="Wedrychowicz H."/>
        </authorList>
    </citation>
    <scope>NUCLEOTIDE SEQUENCE [LARGE SCALE GENOMIC DNA]</scope>
    <source>
        <strain evidence="3 4">ATCC 23634</strain>
    </source>
</reference>
<dbReference type="AlphaFoldDB" id="A0A1K2HUW8"/>
<accession>A0A1K2HUW8</accession>
<dbReference type="InterPro" id="IPR009936">
    <property type="entry name" value="DUF1468"/>
</dbReference>
<feature type="domain" description="DUF1468" evidence="2">
    <location>
        <begin position="9"/>
        <end position="140"/>
    </location>
</feature>
<dbReference type="STRING" id="665118.SAMN02983003_0492"/>
<feature type="transmembrane region" description="Helical" evidence="1">
    <location>
        <begin position="40"/>
        <end position="60"/>
    </location>
</feature>
<dbReference type="Proteomes" id="UP000183447">
    <property type="component" value="Unassembled WGS sequence"/>
</dbReference>
<feature type="transmembrane region" description="Helical" evidence="1">
    <location>
        <begin position="7"/>
        <end position="28"/>
    </location>
</feature>
<feature type="transmembrane region" description="Helical" evidence="1">
    <location>
        <begin position="81"/>
        <end position="107"/>
    </location>
</feature>
<dbReference type="Pfam" id="PF07331">
    <property type="entry name" value="TctB"/>
    <property type="match status" value="1"/>
</dbReference>
<organism evidence="3 4">
    <name type="scientific">Devosia enhydra</name>
    <dbReference type="NCBI Taxonomy" id="665118"/>
    <lineage>
        <taxon>Bacteria</taxon>
        <taxon>Pseudomonadati</taxon>
        <taxon>Pseudomonadota</taxon>
        <taxon>Alphaproteobacteria</taxon>
        <taxon>Hyphomicrobiales</taxon>
        <taxon>Devosiaceae</taxon>
        <taxon>Devosia</taxon>
    </lineage>
</organism>
<dbReference type="EMBL" id="FPKU01000001">
    <property type="protein sequence ID" value="SFZ81426.1"/>
    <property type="molecule type" value="Genomic_DNA"/>
</dbReference>
<keyword evidence="1" id="KW-1133">Transmembrane helix</keyword>
<dbReference type="RefSeq" id="WP_072338808.1">
    <property type="nucleotide sequence ID" value="NZ_FPKU01000001.1"/>
</dbReference>
<keyword evidence="4" id="KW-1185">Reference proteome</keyword>
<evidence type="ECO:0000313" key="4">
    <source>
        <dbReference type="Proteomes" id="UP000183447"/>
    </source>
</evidence>